<dbReference type="EMBL" id="CP111016">
    <property type="protein sequence ID" value="WAR06649.1"/>
    <property type="molecule type" value="Genomic_DNA"/>
</dbReference>
<dbReference type="InterPro" id="IPR013783">
    <property type="entry name" value="Ig-like_fold"/>
</dbReference>
<keyword evidence="2" id="KW-0732">Signal</keyword>
<dbReference type="Gene3D" id="2.60.40.10">
    <property type="entry name" value="Immunoglobulins"/>
    <property type="match status" value="1"/>
</dbReference>
<dbReference type="Proteomes" id="UP001164746">
    <property type="component" value="Chromosome 5"/>
</dbReference>
<keyword evidence="4" id="KW-1185">Reference proteome</keyword>
<sequence length="641" mass="71897">MDVSFYAILCCLVLVGEGRALPNSCGTLTVMKPAFMNRNVTLKFVAQHRWISNIVWKYALEDGAGLQTLHGLDERSTFHDGVYYDTMSFVANRRWNNSKVHVRCNHKNEISNTVKLHLQEIRPICGNLVLLSPEIKYGKNVEIAYYPSDTVVKENNLYHKRTLLNGLLQPVHFQNDTYNERKMSDYLYILKIYNFMESKARRYGLNCGKSIVSITNWLHIHATDKQLIGPKRGGCVYGNSNTTIYCNTSRTTGKAHVTLSIGSEEVLMTEDESQTGVYAVKLDVNTWRDHDGEVVTCKVSNDHYKHDQKSSAKLFYMEKGSDPILNMPEYIHDENTTVSCEVSNARPPASIEILVDNQAISEAVKTDVLDEASKTFASKASILKIDKNWNGKEICCLLTQPLTFSLDEVQNSTPYFDSTTGETDLKGSSMNKIRANGLCNGTKCESSTNIATKGGIKKDKTTNSRENGTKFRQEYTSAASDNSTRSFKFSLEPILIGTGAFVVLCIFVASARTLVRWLKGRSRTSDPGKAEVPSAIEATHTHDTNEYVDMPEGSMHMNAAHDFEDNYVELKIREDSMMARKPITAMKSKHAKSSLIYADLDINHLQKACVGPIPEPRPNRQKEATVYQDINFSNTSPVVPH</sequence>
<name>A0ABY7EE20_MYAAR</name>
<evidence type="ECO:0000313" key="3">
    <source>
        <dbReference type="EMBL" id="WAR06649.1"/>
    </source>
</evidence>
<keyword evidence="1" id="KW-0472">Membrane</keyword>
<keyword evidence="1" id="KW-1133">Transmembrane helix</keyword>
<feature type="transmembrane region" description="Helical" evidence="1">
    <location>
        <begin position="494"/>
        <end position="515"/>
    </location>
</feature>
<feature type="chain" id="PRO_5045268552" description="Ig-like domain-containing protein" evidence="2">
    <location>
        <begin position="21"/>
        <end position="641"/>
    </location>
</feature>
<evidence type="ECO:0000256" key="2">
    <source>
        <dbReference type="SAM" id="SignalP"/>
    </source>
</evidence>
<organism evidence="3 4">
    <name type="scientific">Mya arenaria</name>
    <name type="common">Soft-shell clam</name>
    <dbReference type="NCBI Taxonomy" id="6604"/>
    <lineage>
        <taxon>Eukaryota</taxon>
        <taxon>Metazoa</taxon>
        <taxon>Spiralia</taxon>
        <taxon>Lophotrochozoa</taxon>
        <taxon>Mollusca</taxon>
        <taxon>Bivalvia</taxon>
        <taxon>Autobranchia</taxon>
        <taxon>Heteroconchia</taxon>
        <taxon>Euheterodonta</taxon>
        <taxon>Imparidentia</taxon>
        <taxon>Neoheterodontei</taxon>
        <taxon>Myida</taxon>
        <taxon>Myoidea</taxon>
        <taxon>Myidae</taxon>
        <taxon>Mya</taxon>
    </lineage>
</organism>
<feature type="signal peptide" evidence="2">
    <location>
        <begin position="1"/>
        <end position="20"/>
    </location>
</feature>
<gene>
    <name evidence="3" type="ORF">MAR_022018</name>
</gene>
<evidence type="ECO:0000313" key="4">
    <source>
        <dbReference type="Proteomes" id="UP001164746"/>
    </source>
</evidence>
<proteinExistence type="predicted"/>
<reference evidence="3" key="1">
    <citation type="submission" date="2022-11" db="EMBL/GenBank/DDBJ databases">
        <title>Centuries of genome instability and evolution in soft-shell clam transmissible cancer (bioRxiv).</title>
        <authorList>
            <person name="Hart S.F.M."/>
            <person name="Yonemitsu M.A."/>
            <person name="Giersch R.M."/>
            <person name="Beal B.F."/>
            <person name="Arriagada G."/>
            <person name="Davis B.W."/>
            <person name="Ostrander E.A."/>
            <person name="Goff S.P."/>
            <person name="Metzger M.J."/>
        </authorList>
    </citation>
    <scope>NUCLEOTIDE SEQUENCE</scope>
    <source>
        <strain evidence="3">MELC-2E11</strain>
        <tissue evidence="3">Siphon/mantle</tissue>
    </source>
</reference>
<evidence type="ECO:0008006" key="5">
    <source>
        <dbReference type="Google" id="ProtNLM"/>
    </source>
</evidence>
<evidence type="ECO:0000256" key="1">
    <source>
        <dbReference type="SAM" id="Phobius"/>
    </source>
</evidence>
<accession>A0ABY7EE20</accession>
<keyword evidence="1" id="KW-0812">Transmembrane</keyword>
<protein>
    <recommendedName>
        <fullName evidence="5">Ig-like domain-containing protein</fullName>
    </recommendedName>
</protein>